<reference evidence="6" key="1">
    <citation type="submission" date="2021-01" db="EMBL/GenBank/DDBJ databases">
        <title>Adiantum capillus-veneris genome.</title>
        <authorList>
            <person name="Fang Y."/>
            <person name="Liao Q."/>
        </authorList>
    </citation>
    <scope>NUCLEOTIDE SEQUENCE</scope>
    <source>
        <strain evidence="6">H3</strain>
        <tissue evidence="6">Leaf</tissue>
    </source>
</reference>
<evidence type="ECO:0000313" key="7">
    <source>
        <dbReference type="Proteomes" id="UP000886520"/>
    </source>
</evidence>
<dbReference type="EMBL" id="JABFUD020000013">
    <property type="protein sequence ID" value="KAI5071959.1"/>
    <property type="molecule type" value="Genomic_DNA"/>
</dbReference>
<evidence type="ECO:0000256" key="1">
    <source>
        <dbReference type="ARBA" id="ARBA00004496"/>
    </source>
</evidence>
<comment type="caution">
    <text evidence="6">The sequence shown here is derived from an EMBL/GenBank/DDBJ whole genome shotgun (WGS) entry which is preliminary data.</text>
</comment>
<comment type="subcellular location">
    <subcellularLocation>
        <location evidence="1">Cytoplasm</location>
    </subcellularLocation>
</comment>
<dbReference type="PANTHER" id="PTHR13200">
    <property type="entry name" value="EEF1A LYSINE METHYLTRANSFERASE 1"/>
    <property type="match status" value="1"/>
</dbReference>
<evidence type="ECO:0000313" key="6">
    <source>
        <dbReference type="EMBL" id="KAI5071959.1"/>
    </source>
</evidence>
<evidence type="ECO:0000256" key="3">
    <source>
        <dbReference type="ARBA" id="ARBA00022603"/>
    </source>
</evidence>
<dbReference type="InterPro" id="IPR041370">
    <property type="entry name" value="Mlase_EEF1AKMT1/ZCCHC4"/>
</dbReference>
<dbReference type="InterPro" id="IPR019369">
    <property type="entry name" value="Efm5/EEF1AKMT1"/>
</dbReference>
<feature type="compositionally biased region" description="Basic and acidic residues" evidence="5">
    <location>
        <begin position="43"/>
        <end position="76"/>
    </location>
</feature>
<keyword evidence="4" id="KW-0808">Transferase</keyword>
<feature type="compositionally biased region" description="Basic and acidic residues" evidence="5">
    <location>
        <begin position="101"/>
        <end position="117"/>
    </location>
</feature>
<name>A0A9D4UQ09_ADICA</name>
<keyword evidence="3" id="KW-0489">Methyltransferase</keyword>
<dbReference type="PANTHER" id="PTHR13200:SF0">
    <property type="entry name" value="EEF1A LYSINE METHYLTRANSFERASE 1"/>
    <property type="match status" value="1"/>
</dbReference>
<proteinExistence type="predicted"/>
<dbReference type="GO" id="GO:0016279">
    <property type="term" value="F:protein-lysine N-methyltransferase activity"/>
    <property type="evidence" value="ECO:0007669"/>
    <property type="project" value="InterPro"/>
</dbReference>
<keyword evidence="2" id="KW-0963">Cytoplasm</keyword>
<gene>
    <name evidence="6" type="ORF">GOP47_0014210</name>
</gene>
<dbReference type="GO" id="GO:0005737">
    <property type="term" value="C:cytoplasm"/>
    <property type="evidence" value="ECO:0007669"/>
    <property type="project" value="UniProtKB-SubCell"/>
</dbReference>
<dbReference type="AlphaFoldDB" id="A0A9D4UQ09"/>
<dbReference type="Pfam" id="PF10237">
    <property type="entry name" value="N6-adenineMlase"/>
    <property type="match status" value="1"/>
</dbReference>
<keyword evidence="7" id="KW-1185">Reference proteome</keyword>
<dbReference type="GO" id="GO:0032259">
    <property type="term" value="P:methylation"/>
    <property type="evidence" value="ECO:0007669"/>
    <property type="project" value="UniProtKB-KW"/>
</dbReference>
<organism evidence="6 7">
    <name type="scientific">Adiantum capillus-veneris</name>
    <name type="common">Maidenhair fern</name>
    <dbReference type="NCBI Taxonomy" id="13818"/>
    <lineage>
        <taxon>Eukaryota</taxon>
        <taxon>Viridiplantae</taxon>
        <taxon>Streptophyta</taxon>
        <taxon>Embryophyta</taxon>
        <taxon>Tracheophyta</taxon>
        <taxon>Polypodiopsida</taxon>
        <taxon>Polypodiidae</taxon>
        <taxon>Polypodiales</taxon>
        <taxon>Pteridineae</taxon>
        <taxon>Pteridaceae</taxon>
        <taxon>Vittarioideae</taxon>
        <taxon>Adiantum</taxon>
    </lineage>
</organism>
<evidence type="ECO:0000256" key="4">
    <source>
        <dbReference type="ARBA" id="ARBA00022679"/>
    </source>
</evidence>
<protein>
    <submittedName>
        <fullName evidence="6">Uncharacterized protein</fullName>
    </submittedName>
</protein>
<accession>A0A9D4UQ09</accession>
<dbReference type="OrthoDB" id="206354at2759"/>
<dbReference type="Proteomes" id="UP000886520">
    <property type="component" value="Chromosome 13"/>
</dbReference>
<feature type="region of interest" description="Disordered" evidence="5">
    <location>
        <begin position="43"/>
        <end position="119"/>
    </location>
</feature>
<evidence type="ECO:0000256" key="2">
    <source>
        <dbReference type="ARBA" id="ARBA00022490"/>
    </source>
</evidence>
<evidence type="ECO:0000256" key="5">
    <source>
        <dbReference type="SAM" id="MobiDB-lite"/>
    </source>
</evidence>
<sequence>MEDKTEACNLDVPVEMKTEGVTISKKNKQKSKGKKQDAMIERTLSKNVEEQDGLSDHKAWKAEKMHWVNEKPRKDAMGNLGKGKKRRQNRLQRAEEEEELVQEKGKQEQSTEEEKVAARSTRSMFADGFEERHDLEQYFWSERTVKQLTEALKPTAWHTEHGHVCCLAAPSLAHAFYAKEGRVEALLDIDTRFNYLPGFRHFDLCNPLASDQYAEDIRIVVFDPPFFYIPLPFLFQAVVVAVDGNLEAKLLVGFLRREEGAFLQAFAPFRLRRTRFVLEYATVKPNKWQNYALYANVDLPGIKRIS</sequence>